<proteinExistence type="predicted"/>
<dbReference type="SMART" id="SM00060">
    <property type="entry name" value="FN3"/>
    <property type="match status" value="4"/>
</dbReference>
<feature type="non-terminal residue" evidence="3">
    <location>
        <position position="1"/>
    </location>
</feature>
<evidence type="ECO:0000313" key="4">
    <source>
        <dbReference type="Proteomes" id="UP000243217"/>
    </source>
</evidence>
<dbReference type="PANTHER" id="PTHR13817">
    <property type="entry name" value="TITIN"/>
    <property type="match status" value="1"/>
</dbReference>
<keyword evidence="1" id="KW-0677">Repeat</keyword>
<dbReference type="CDD" id="cd00063">
    <property type="entry name" value="FN3"/>
    <property type="match status" value="4"/>
</dbReference>
<feature type="domain" description="Fibronectin type-III" evidence="2">
    <location>
        <begin position="1"/>
        <end position="71"/>
    </location>
</feature>
<dbReference type="PANTHER" id="PTHR13817:SF73">
    <property type="entry name" value="FIBRONECTIN TYPE-III DOMAIN-CONTAINING PROTEIN"/>
    <property type="match status" value="1"/>
</dbReference>
<gene>
    <name evidence="3" type="ORF">THRCLA_00708</name>
</gene>
<dbReference type="EMBL" id="JNBS01000255">
    <property type="protein sequence ID" value="OQS07284.1"/>
    <property type="molecule type" value="Genomic_DNA"/>
</dbReference>
<feature type="domain" description="Fibronectin type-III" evidence="2">
    <location>
        <begin position="244"/>
        <end position="344"/>
    </location>
</feature>
<dbReference type="SUPFAM" id="SSF49265">
    <property type="entry name" value="Fibronectin type III"/>
    <property type="match status" value="3"/>
</dbReference>
<sequence length="624" mass="69360">ANGAPILKYCILTSKAGSQFESPKEVPPDETKATMDKLDPGIVYSFKVAAINAMGSSDFSVSTILCETLAYRPSKIIKPCTVSNITTRSVVLLWPLPSANGARITHYHFRCTPEDPPGIHIPFVHVVSVEDIDSAFKAENDENAAESIRKAQECADRQAGKTRSLRTEKNIARSKKLQQQAQARIEKQQLQERFALFNCIKYKLSCMLPGTIYQFQIAAENRCGVAEFSVASMFIKTESSEPDAPGQPTISNIISSSIQLVWIKPRTNGSDIVQYNICWDQEDIVEIESTAVLARSLATTEYKITNLRPGKWVRARLSASNIIDKKVYESPMSPWSEKVTTLPTVPSAVSSPILENPTSHSFIVSFSPTCDNGRPILRYHATLCYEESSFGVLSHRFVRQYVWEDLVLEDGKYIVEICELIASTKYVITISAENCLGKGDYSPMGSGLSTKPAIVPPMLNEAPLVTDIKPTSALLAWTEPKHNGGNAIIGYKIEYYSPNAEATTIRVSPSKLELLLDFLMPKTTYEFKVAAVNSVGTGEFSAFSNTITTPSLVDYTVREYFSNRPPEEHVASDKIKVRALLNHHRNKICVEMLYQLDDKEERAKRVLCLPTKVLVQLEFAVKSC</sequence>
<evidence type="ECO:0000313" key="3">
    <source>
        <dbReference type="EMBL" id="OQS07284.1"/>
    </source>
</evidence>
<evidence type="ECO:0000259" key="2">
    <source>
        <dbReference type="PROSITE" id="PS50853"/>
    </source>
</evidence>
<evidence type="ECO:0000256" key="1">
    <source>
        <dbReference type="ARBA" id="ARBA00022737"/>
    </source>
</evidence>
<comment type="caution">
    <text evidence="3">The sequence shown here is derived from an EMBL/GenBank/DDBJ whole genome shotgun (WGS) entry which is preliminary data.</text>
</comment>
<organism evidence="3 4">
    <name type="scientific">Thraustotheca clavata</name>
    <dbReference type="NCBI Taxonomy" id="74557"/>
    <lineage>
        <taxon>Eukaryota</taxon>
        <taxon>Sar</taxon>
        <taxon>Stramenopiles</taxon>
        <taxon>Oomycota</taxon>
        <taxon>Saprolegniomycetes</taxon>
        <taxon>Saprolegniales</taxon>
        <taxon>Achlyaceae</taxon>
        <taxon>Thraustotheca</taxon>
    </lineage>
</organism>
<dbReference type="OrthoDB" id="504170at2759"/>
<dbReference type="Pfam" id="PF00041">
    <property type="entry name" value="fn3"/>
    <property type="match status" value="3"/>
</dbReference>
<dbReference type="InterPro" id="IPR036116">
    <property type="entry name" value="FN3_sf"/>
</dbReference>
<keyword evidence="4" id="KW-1185">Reference proteome</keyword>
<dbReference type="InterPro" id="IPR013783">
    <property type="entry name" value="Ig-like_fold"/>
</dbReference>
<accession>A0A1W0AAF5</accession>
<dbReference type="AlphaFoldDB" id="A0A1W0AAF5"/>
<protein>
    <recommendedName>
        <fullName evidence="2">Fibronectin type-III domain-containing protein</fullName>
    </recommendedName>
</protein>
<dbReference type="Proteomes" id="UP000243217">
    <property type="component" value="Unassembled WGS sequence"/>
</dbReference>
<dbReference type="PROSITE" id="PS50853">
    <property type="entry name" value="FN3"/>
    <property type="match status" value="4"/>
</dbReference>
<reference evidence="3 4" key="1">
    <citation type="journal article" date="2014" name="Genome Biol. Evol.">
        <title>The secreted proteins of Achlya hypogyna and Thraustotheca clavata identify the ancestral oomycete secretome and reveal gene acquisitions by horizontal gene transfer.</title>
        <authorList>
            <person name="Misner I."/>
            <person name="Blouin N."/>
            <person name="Leonard G."/>
            <person name="Richards T.A."/>
            <person name="Lane C.E."/>
        </authorList>
    </citation>
    <scope>NUCLEOTIDE SEQUENCE [LARGE SCALE GENOMIC DNA]</scope>
    <source>
        <strain evidence="3 4">ATCC 34112</strain>
    </source>
</reference>
<feature type="domain" description="Fibronectin type-III" evidence="2">
    <location>
        <begin position="459"/>
        <end position="552"/>
    </location>
</feature>
<name>A0A1W0AAF5_9STRA</name>
<dbReference type="STRING" id="74557.A0A1W0AAF5"/>
<feature type="domain" description="Fibronectin type-III" evidence="2">
    <location>
        <begin position="348"/>
        <end position="453"/>
    </location>
</feature>
<dbReference type="PRINTS" id="PR00014">
    <property type="entry name" value="FNTYPEIII"/>
</dbReference>
<dbReference type="InterPro" id="IPR003961">
    <property type="entry name" value="FN3_dom"/>
</dbReference>
<dbReference type="Gene3D" id="2.60.40.10">
    <property type="entry name" value="Immunoglobulins"/>
    <property type="match status" value="5"/>
</dbReference>
<dbReference type="InterPro" id="IPR050964">
    <property type="entry name" value="Striated_Muscle_Regulatory"/>
</dbReference>